<feature type="transmembrane region" description="Helical" evidence="14">
    <location>
        <begin position="98"/>
        <end position="115"/>
    </location>
</feature>
<evidence type="ECO:0000256" key="3">
    <source>
        <dbReference type="ARBA" id="ARBA00012292"/>
    </source>
</evidence>
<dbReference type="GO" id="GO:0048034">
    <property type="term" value="P:heme O biosynthetic process"/>
    <property type="evidence" value="ECO:0007669"/>
    <property type="project" value="UniProtKB-UniRule"/>
</dbReference>
<evidence type="ECO:0000313" key="15">
    <source>
        <dbReference type="EMBL" id="SMQ60619.1"/>
    </source>
</evidence>
<evidence type="ECO:0000256" key="9">
    <source>
        <dbReference type="ARBA" id="ARBA00023136"/>
    </source>
</evidence>
<comment type="similarity">
    <text evidence="14">Belongs to the UbiA prenyltransferase family. Protoheme IX farnesyltransferase subfamily.</text>
</comment>
<keyword evidence="5 14" id="KW-0808">Transferase</keyword>
<dbReference type="NCBIfam" id="TIGR01473">
    <property type="entry name" value="cyoE_ctaB"/>
    <property type="match status" value="1"/>
</dbReference>
<evidence type="ECO:0000256" key="11">
    <source>
        <dbReference type="ARBA" id="ARBA00040810"/>
    </source>
</evidence>
<dbReference type="AlphaFoldDB" id="A0A1Y6EDW8"/>
<organism evidence="15 16">
    <name type="scientific">Sphingopyxis terrae subsp. ummariensis</name>
    <dbReference type="NCBI Taxonomy" id="429001"/>
    <lineage>
        <taxon>Bacteria</taxon>
        <taxon>Pseudomonadati</taxon>
        <taxon>Pseudomonadota</taxon>
        <taxon>Alphaproteobacteria</taxon>
        <taxon>Sphingomonadales</taxon>
        <taxon>Sphingomonadaceae</taxon>
        <taxon>Sphingopyxis</taxon>
    </lineage>
</organism>
<dbReference type="InterPro" id="IPR044878">
    <property type="entry name" value="UbiA_sf"/>
</dbReference>
<dbReference type="UniPathway" id="UPA00834">
    <property type="reaction ID" value="UER00712"/>
</dbReference>
<evidence type="ECO:0000256" key="2">
    <source>
        <dbReference type="ARBA" id="ARBA00004919"/>
    </source>
</evidence>
<feature type="transmembrane region" description="Helical" evidence="14">
    <location>
        <begin position="280"/>
        <end position="301"/>
    </location>
</feature>
<dbReference type="EC" id="2.5.1.141" evidence="3 14"/>
<feature type="transmembrane region" description="Helical" evidence="14">
    <location>
        <begin position="50"/>
        <end position="72"/>
    </location>
</feature>
<feature type="transmembrane region" description="Helical" evidence="14">
    <location>
        <begin position="27"/>
        <end position="44"/>
    </location>
</feature>
<comment type="catalytic activity">
    <reaction evidence="13 14">
        <text>heme b + (2E,6E)-farnesyl diphosphate + H2O = Fe(II)-heme o + diphosphate</text>
        <dbReference type="Rhea" id="RHEA:28070"/>
        <dbReference type="ChEBI" id="CHEBI:15377"/>
        <dbReference type="ChEBI" id="CHEBI:33019"/>
        <dbReference type="ChEBI" id="CHEBI:60344"/>
        <dbReference type="ChEBI" id="CHEBI:60530"/>
        <dbReference type="ChEBI" id="CHEBI:175763"/>
        <dbReference type="EC" id="2.5.1.141"/>
    </reaction>
</comment>
<dbReference type="Pfam" id="PF01040">
    <property type="entry name" value="UbiA"/>
    <property type="match status" value="1"/>
</dbReference>
<dbReference type="InterPro" id="IPR006369">
    <property type="entry name" value="Protohaem_IX_farnesylTrfase"/>
</dbReference>
<comment type="miscellaneous">
    <text evidence="14">Carbon 2 of the heme B porphyrin ring is defined according to the Fischer nomenclature.</text>
</comment>
<dbReference type="InterPro" id="IPR030470">
    <property type="entry name" value="UbiA_prenylTrfase_CS"/>
</dbReference>
<dbReference type="Gene3D" id="1.10.357.140">
    <property type="entry name" value="UbiA prenyltransferase"/>
    <property type="match status" value="1"/>
</dbReference>
<evidence type="ECO:0000256" key="10">
    <source>
        <dbReference type="ARBA" id="ARBA00030253"/>
    </source>
</evidence>
<dbReference type="GO" id="GO:0008495">
    <property type="term" value="F:protoheme IX farnesyltransferase activity"/>
    <property type="evidence" value="ECO:0007669"/>
    <property type="project" value="UniProtKB-UniRule"/>
</dbReference>
<proteinExistence type="inferred from homology"/>
<keyword evidence="16" id="KW-1185">Reference proteome</keyword>
<dbReference type="NCBIfam" id="NF003349">
    <property type="entry name" value="PRK04375.1-2"/>
    <property type="match status" value="1"/>
</dbReference>
<sequence length="303" mass="32668">MAQSLTHGEMSLPADWRDLFALTKPRVMSLVVFTALCGLLAAPGSVHPVLAFSSILAIALGAGASGALNQWYEATIDAKMKRTANRPLPAGRLDRQTALQFGVGLAAFSVFLMLFAANWQAAVLLTVSILFYVFIYTMWLKPRTPQNIVIGGAAGAFPPLIGWVAATGSVAPLPIALFLLIFLWTPPHFWALALFVRSDYAAAGIPMMPVVAGERATRRQILLYAVLMAVAAIAPWPLGYTGALYGWTATILSALFVLLSAQVGLRSAGAYDRMQPEKRLFAFSIAYLFILFGAVVADHWLPL</sequence>
<evidence type="ECO:0000256" key="1">
    <source>
        <dbReference type="ARBA" id="ARBA00004651"/>
    </source>
</evidence>
<evidence type="ECO:0000256" key="8">
    <source>
        <dbReference type="ARBA" id="ARBA00023133"/>
    </source>
</evidence>
<dbReference type="GO" id="GO:0005886">
    <property type="term" value="C:plasma membrane"/>
    <property type="evidence" value="ECO:0007669"/>
    <property type="project" value="UniProtKB-SubCell"/>
</dbReference>
<evidence type="ECO:0000256" key="12">
    <source>
        <dbReference type="ARBA" id="ARBA00042475"/>
    </source>
</evidence>
<evidence type="ECO:0000313" key="16">
    <source>
        <dbReference type="Proteomes" id="UP000194469"/>
    </source>
</evidence>
<dbReference type="HAMAP" id="MF_00154">
    <property type="entry name" value="CyoE_CtaB"/>
    <property type="match status" value="1"/>
</dbReference>
<dbReference type="CDD" id="cd13957">
    <property type="entry name" value="PT_UbiA_Cox10"/>
    <property type="match status" value="1"/>
</dbReference>
<dbReference type="GeneID" id="303000529"/>
<keyword evidence="4 14" id="KW-1003">Cell membrane</keyword>
<evidence type="ECO:0000256" key="7">
    <source>
        <dbReference type="ARBA" id="ARBA00022989"/>
    </source>
</evidence>
<evidence type="ECO:0000256" key="4">
    <source>
        <dbReference type="ARBA" id="ARBA00022475"/>
    </source>
</evidence>
<gene>
    <name evidence="14" type="primary">ctaB</name>
    <name evidence="15" type="ORF">SAMN06295984_0445</name>
</gene>
<feature type="transmembrane region" description="Helical" evidence="14">
    <location>
        <begin position="221"/>
        <end position="238"/>
    </location>
</feature>
<name>A0A1Y6EDW8_9SPHN</name>
<feature type="transmembrane region" description="Helical" evidence="14">
    <location>
        <begin position="244"/>
        <end position="268"/>
    </location>
</feature>
<evidence type="ECO:0000256" key="13">
    <source>
        <dbReference type="ARBA" id="ARBA00047690"/>
    </source>
</evidence>
<dbReference type="EMBL" id="FXWL01000001">
    <property type="protein sequence ID" value="SMQ60619.1"/>
    <property type="molecule type" value="Genomic_DNA"/>
</dbReference>
<dbReference type="Proteomes" id="UP000194469">
    <property type="component" value="Unassembled WGS sequence"/>
</dbReference>
<keyword evidence="8 14" id="KW-0350">Heme biosynthesis</keyword>
<comment type="subcellular location">
    <subcellularLocation>
        <location evidence="1 14">Cell membrane</location>
        <topology evidence="1 14">Multi-pass membrane protein</topology>
    </subcellularLocation>
</comment>
<dbReference type="PROSITE" id="PS00943">
    <property type="entry name" value="UBIA"/>
    <property type="match status" value="1"/>
</dbReference>
<feature type="transmembrane region" description="Helical" evidence="14">
    <location>
        <begin position="121"/>
        <end position="139"/>
    </location>
</feature>
<comment type="function">
    <text evidence="14">Converts heme B (protoheme IX) to heme O by substitution of the vinyl group on carbon 2 of heme B porphyrin ring with a hydroxyethyl farnesyl side group.</text>
</comment>
<evidence type="ECO:0000256" key="14">
    <source>
        <dbReference type="HAMAP-Rule" id="MF_00154"/>
    </source>
</evidence>
<accession>A0A1Y6EDW8</accession>
<dbReference type="RefSeq" id="WP_086455857.1">
    <property type="nucleotide sequence ID" value="NZ_FXWL01000001.1"/>
</dbReference>
<keyword evidence="9 14" id="KW-0472">Membrane</keyword>
<keyword evidence="6 14" id="KW-0812">Transmembrane</keyword>
<protein>
    <recommendedName>
        <fullName evidence="11 14">Protoheme IX farnesyltransferase</fullName>
        <ecNumber evidence="3 14">2.5.1.141</ecNumber>
    </recommendedName>
    <alternativeName>
        <fullName evidence="12 14">Heme B farnesyltransferase</fullName>
    </alternativeName>
    <alternativeName>
        <fullName evidence="10 14">Heme O synthase</fullName>
    </alternativeName>
</protein>
<dbReference type="InterPro" id="IPR000537">
    <property type="entry name" value="UbiA_prenyltransferase"/>
</dbReference>
<dbReference type="PANTHER" id="PTHR43448">
    <property type="entry name" value="PROTOHEME IX FARNESYLTRANSFERASE, MITOCHONDRIAL"/>
    <property type="match status" value="1"/>
</dbReference>
<evidence type="ECO:0000256" key="5">
    <source>
        <dbReference type="ARBA" id="ARBA00022679"/>
    </source>
</evidence>
<comment type="pathway">
    <text evidence="2 14">Porphyrin-containing compound metabolism; heme O biosynthesis; heme O from protoheme: step 1/1.</text>
</comment>
<evidence type="ECO:0000256" key="6">
    <source>
        <dbReference type="ARBA" id="ARBA00022692"/>
    </source>
</evidence>
<dbReference type="PANTHER" id="PTHR43448:SF7">
    <property type="entry name" value="4-HYDROXYBENZOATE SOLANESYLTRANSFERASE"/>
    <property type="match status" value="1"/>
</dbReference>
<reference evidence="16" key="1">
    <citation type="submission" date="2017-04" db="EMBL/GenBank/DDBJ databases">
        <authorList>
            <person name="Varghese N."/>
            <person name="Submissions S."/>
        </authorList>
    </citation>
    <scope>NUCLEOTIDE SEQUENCE [LARGE SCALE GENOMIC DNA]</scope>
    <source>
        <strain evidence="16">UI2</strain>
    </source>
</reference>
<keyword evidence="7 14" id="KW-1133">Transmembrane helix</keyword>